<dbReference type="STRING" id="682795.AciX8_0541"/>
<dbReference type="AlphaFoldDB" id="G8NPH1"/>
<dbReference type="KEGG" id="gma:AciX8_0541"/>
<sequence length="654" mass="65242" precursor="true">MKTNSVSLSRLTNVAALACALVLSGCTSNLSGVATPSGLTVMHIQGIVHGGQQSLNGAHVYMYSPSTSLYGGSGVVASAGTDSISLLTNVPGVTISDGTNFYVTTDQAGTFNIDGAFACSPGTQVYLYSVGGDPQYTGYGIPTGNNPAATLMSVVGDCTSATPGGAFPNATFISMNEATTVAAAYALAGFAIDGTHLGAPSSLSGHSLALTGLANAFSTALNLVNQTTGLPAATTTAAGSSGTVPVKLINTLADILAVCINSTGSSSSGCMTLFENAKNSGGNQATDTAMAAIYIAQNPKAHVSTLFNLATNAGPFQPVLTAAADFTMAVTYSGLNQPYGIAVDGVGNVWVTNSGLTGANANSVTMFSPTGVVTAGCGACSGAHYTAPIGIAIDSGNHPWIASSRPSGGYYLTEITSSSNSTSTNIGGSLDAPQAVDVGSEGNIWIANTGANDIIEFNPNTQAATTYTGVPSPQSIAAGNGNQRISSAANFPLYSITNGASVAVGELDNNPDLISPLGIALGQSSFLFVAGAVRGGGSLTETNPSLQAVVSNDSGIMHFDDPQYVAIDGADTVWVTNFASNRLTRRSGTGGVSNLSAGGTLNGPEGIAADLSGNVWVANSGNDTVSEIVGLGTPVVTPLVANLLSPYSDPASQP</sequence>
<dbReference type="Proteomes" id="UP000007113">
    <property type="component" value="Chromosome"/>
</dbReference>
<feature type="signal peptide" evidence="1">
    <location>
        <begin position="1"/>
        <end position="31"/>
    </location>
</feature>
<dbReference type="PROSITE" id="PS51257">
    <property type="entry name" value="PROKAR_LIPOPROTEIN"/>
    <property type="match status" value="1"/>
</dbReference>
<keyword evidence="3" id="KW-1185">Reference proteome</keyword>
<dbReference type="SUPFAM" id="SSF101898">
    <property type="entry name" value="NHL repeat"/>
    <property type="match status" value="1"/>
</dbReference>
<dbReference type="PANTHER" id="PTHR24104">
    <property type="entry name" value="E3 UBIQUITIN-PROTEIN LIGASE NHLRC1-RELATED"/>
    <property type="match status" value="1"/>
</dbReference>
<name>G8NPH1_GRAMM</name>
<dbReference type="EMBL" id="CP003130">
    <property type="protein sequence ID" value="AEU34891.1"/>
    <property type="molecule type" value="Genomic_DNA"/>
</dbReference>
<dbReference type="Gene3D" id="2.120.10.30">
    <property type="entry name" value="TolB, C-terminal domain"/>
    <property type="match status" value="1"/>
</dbReference>
<feature type="chain" id="PRO_5003511863" description="NHL repeat containing protein" evidence="1">
    <location>
        <begin position="32"/>
        <end position="654"/>
    </location>
</feature>
<dbReference type="InterPro" id="IPR011042">
    <property type="entry name" value="6-blade_b-propeller_TolB-like"/>
</dbReference>
<evidence type="ECO:0000313" key="2">
    <source>
        <dbReference type="EMBL" id="AEU34891.1"/>
    </source>
</evidence>
<keyword evidence="1" id="KW-0732">Signal</keyword>
<evidence type="ECO:0000313" key="3">
    <source>
        <dbReference type="Proteomes" id="UP000007113"/>
    </source>
</evidence>
<dbReference type="HOGENOM" id="CLU_016729_0_0_0"/>
<dbReference type="SUPFAM" id="SSF63825">
    <property type="entry name" value="YWTD domain"/>
    <property type="match status" value="1"/>
</dbReference>
<dbReference type="RefSeq" id="WP_014263775.1">
    <property type="nucleotide sequence ID" value="NC_016631.1"/>
</dbReference>
<reference evidence="2 3" key="1">
    <citation type="submission" date="2011-11" db="EMBL/GenBank/DDBJ databases">
        <title>Complete sequence of Granulicella mallensis MP5ACTX8.</title>
        <authorList>
            <consortium name="US DOE Joint Genome Institute"/>
            <person name="Lucas S."/>
            <person name="Copeland A."/>
            <person name="Lapidus A."/>
            <person name="Cheng J.-F."/>
            <person name="Goodwin L."/>
            <person name="Pitluck S."/>
            <person name="Peters L."/>
            <person name="Lu M."/>
            <person name="Detter J.C."/>
            <person name="Han C."/>
            <person name="Tapia R."/>
            <person name="Land M."/>
            <person name="Hauser L."/>
            <person name="Kyrpides N."/>
            <person name="Ivanova N."/>
            <person name="Mikhailova N."/>
            <person name="Pagani I."/>
            <person name="Rawat S."/>
            <person name="Mannisto M."/>
            <person name="Haggblom M."/>
            <person name="Woyke T."/>
        </authorList>
    </citation>
    <scope>NUCLEOTIDE SEQUENCE [LARGE SCALE GENOMIC DNA]</scope>
    <source>
        <strain evidence="3">ATCC BAA-1857 / DSM 23137 / MP5ACTX8</strain>
    </source>
</reference>
<dbReference type="eggNOG" id="COG3386">
    <property type="taxonomic scope" value="Bacteria"/>
</dbReference>
<dbReference type="OrthoDB" id="191441at2"/>
<organism evidence="2 3">
    <name type="scientific">Granulicella mallensis (strain ATCC BAA-1857 / DSM 23137 / MP5ACTX8)</name>
    <dbReference type="NCBI Taxonomy" id="682795"/>
    <lineage>
        <taxon>Bacteria</taxon>
        <taxon>Pseudomonadati</taxon>
        <taxon>Acidobacteriota</taxon>
        <taxon>Terriglobia</taxon>
        <taxon>Terriglobales</taxon>
        <taxon>Acidobacteriaceae</taxon>
        <taxon>Granulicella</taxon>
    </lineage>
</organism>
<dbReference type="Gene3D" id="2.40.10.500">
    <property type="match status" value="1"/>
</dbReference>
<dbReference type="InterPro" id="IPR050952">
    <property type="entry name" value="TRIM-NHL_E3_ligases"/>
</dbReference>
<protein>
    <recommendedName>
        <fullName evidence="4">NHL repeat containing protein</fullName>
    </recommendedName>
</protein>
<evidence type="ECO:0000256" key="1">
    <source>
        <dbReference type="SAM" id="SignalP"/>
    </source>
</evidence>
<proteinExistence type="predicted"/>
<evidence type="ECO:0008006" key="4">
    <source>
        <dbReference type="Google" id="ProtNLM"/>
    </source>
</evidence>
<gene>
    <name evidence="2" type="ordered locus">AciX8_0541</name>
</gene>
<accession>G8NPH1</accession>